<name>A0A3B4TLX5_SERDU</name>
<accession>A0A3B4TLX5</accession>
<dbReference type="Proteomes" id="UP000261420">
    <property type="component" value="Unplaced"/>
</dbReference>
<protein>
    <submittedName>
        <fullName evidence="2">Uncharacterized protein</fullName>
    </submittedName>
</protein>
<reference evidence="2" key="1">
    <citation type="submission" date="2025-08" db="UniProtKB">
        <authorList>
            <consortium name="Ensembl"/>
        </authorList>
    </citation>
    <scope>IDENTIFICATION</scope>
</reference>
<evidence type="ECO:0000256" key="1">
    <source>
        <dbReference type="SAM" id="MobiDB-lite"/>
    </source>
</evidence>
<organism evidence="2 3">
    <name type="scientific">Seriola dumerili</name>
    <name type="common">Greater amberjack</name>
    <name type="synonym">Caranx dumerili</name>
    <dbReference type="NCBI Taxonomy" id="41447"/>
    <lineage>
        <taxon>Eukaryota</taxon>
        <taxon>Metazoa</taxon>
        <taxon>Chordata</taxon>
        <taxon>Craniata</taxon>
        <taxon>Vertebrata</taxon>
        <taxon>Euteleostomi</taxon>
        <taxon>Actinopterygii</taxon>
        <taxon>Neopterygii</taxon>
        <taxon>Teleostei</taxon>
        <taxon>Neoteleostei</taxon>
        <taxon>Acanthomorphata</taxon>
        <taxon>Carangaria</taxon>
        <taxon>Carangiformes</taxon>
        <taxon>Carangidae</taxon>
        <taxon>Seriola</taxon>
    </lineage>
</organism>
<dbReference type="AlphaFoldDB" id="A0A3B4TLX5"/>
<evidence type="ECO:0000313" key="3">
    <source>
        <dbReference type="Proteomes" id="UP000261420"/>
    </source>
</evidence>
<feature type="region of interest" description="Disordered" evidence="1">
    <location>
        <begin position="57"/>
        <end position="88"/>
    </location>
</feature>
<proteinExistence type="predicted"/>
<keyword evidence="3" id="KW-1185">Reference proteome</keyword>
<evidence type="ECO:0000313" key="2">
    <source>
        <dbReference type="Ensembl" id="ENSSDUP00000007028.1"/>
    </source>
</evidence>
<sequence>NDLVTECHLRFSFSSAGGAASGCCTESPKRFPQLRKKVERKILETDMKLLDDGDVTRHQTVEQSSKKKQNIFKSRCKASSVEPKKTPG</sequence>
<dbReference type="Ensembl" id="ENSSDUT00000007162.1">
    <property type="protein sequence ID" value="ENSSDUP00000007028.1"/>
    <property type="gene ID" value="ENSSDUG00000005170.1"/>
</dbReference>
<reference evidence="2" key="2">
    <citation type="submission" date="2025-09" db="UniProtKB">
        <authorList>
            <consortium name="Ensembl"/>
        </authorList>
    </citation>
    <scope>IDENTIFICATION</scope>
</reference>
<feature type="compositionally biased region" description="Basic residues" evidence="1">
    <location>
        <begin position="66"/>
        <end position="76"/>
    </location>
</feature>